<proteinExistence type="predicted"/>
<dbReference type="EMBL" id="WJQT01000026">
    <property type="protein sequence ID" value="MRJ48337.1"/>
    <property type="molecule type" value="Genomic_DNA"/>
</dbReference>
<protein>
    <submittedName>
        <fullName evidence="1">Uncharacterized protein</fullName>
    </submittedName>
</protein>
<dbReference type="Proteomes" id="UP000440066">
    <property type="component" value="Unassembled WGS sequence"/>
</dbReference>
<gene>
    <name evidence="1" type="ORF">GF867_12345</name>
</gene>
<accession>A0A844CD57</accession>
<organism evidence="1 2">
    <name type="scientific">Fundicoccus ignavus</name>
    <dbReference type="NCBI Taxonomy" id="2664442"/>
    <lineage>
        <taxon>Bacteria</taxon>
        <taxon>Bacillati</taxon>
        <taxon>Bacillota</taxon>
        <taxon>Bacilli</taxon>
        <taxon>Lactobacillales</taxon>
        <taxon>Aerococcaceae</taxon>
        <taxon>Fundicoccus</taxon>
    </lineage>
</organism>
<evidence type="ECO:0000313" key="2">
    <source>
        <dbReference type="Proteomes" id="UP000440066"/>
    </source>
</evidence>
<dbReference type="AlphaFoldDB" id="A0A844CD57"/>
<reference evidence="1 2" key="1">
    <citation type="submission" date="2019-11" db="EMBL/GenBank/DDBJ databases">
        <title>Characterisation of Fundicoccus ignavus gen. nov. sp. nov., a novel genus of the family Aerococcaceae from bulk tank milk.</title>
        <authorList>
            <person name="Siebert A."/>
            <person name="Huptas C."/>
            <person name="Wenning M."/>
            <person name="Scherer S."/>
            <person name="Doll E.V."/>
        </authorList>
    </citation>
    <scope>NUCLEOTIDE SEQUENCE [LARGE SCALE GENOMIC DNA]</scope>
    <source>
        <strain evidence="1 2">DSM 109652</strain>
    </source>
</reference>
<sequence>MNELNAMMGNALLKNMNTSYPNNQYQKTNDLQNSLKVMSYQNKKFLFNLSQVFGRNKQDYLNELNYERNRSERENEERFLQSDYQK</sequence>
<evidence type="ECO:0000313" key="1">
    <source>
        <dbReference type="EMBL" id="MRJ48337.1"/>
    </source>
</evidence>
<name>A0A844CD57_9LACT</name>
<comment type="caution">
    <text evidence="1">The sequence shown here is derived from an EMBL/GenBank/DDBJ whole genome shotgun (WGS) entry which is preliminary data.</text>
</comment>